<reference evidence="10 11" key="1">
    <citation type="journal article" date="2017" name="Int. J. Parasitol.">
        <title>The genome of the protozoan parasite Cystoisospora suis and a reverse vaccinology approach to identify vaccine candidates.</title>
        <authorList>
            <person name="Palmieri N."/>
            <person name="Shrestha A."/>
            <person name="Ruttkowski B."/>
            <person name="Beck T."/>
            <person name="Vogl C."/>
            <person name="Tomley F."/>
            <person name="Blake D.P."/>
            <person name="Joachim A."/>
        </authorList>
    </citation>
    <scope>NUCLEOTIDE SEQUENCE [LARGE SCALE GENOMIC DNA]</scope>
    <source>
        <strain evidence="10 11">Wien I</strain>
    </source>
</reference>
<feature type="region of interest" description="Actin-binding" evidence="6">
    <location>
        <begin position="661"/>
        <end position="683"/>
    </location>
</feature>
<keyword evidence="5 6" id="KW-0009">Actin-binding</keyword>
<evidence type="ECO:0000256" key="4">
    <source>
        <dbReference type="ARBA" id="ARBA00023175"/>
    </source>
</evidence>
<feature type="region of interest" description="Disordered" evidence="8">
    <location>
        <begin position="621"/>
        <end position="647"/>
    </location>
</feature>
<feature type="compositionally biased region" description="Basic and acidic residues" evidence="8">
    <location>
        <begin position="778"/>
        <end position="806"/>
    </location>
</feature>
<comment type="similarity">
    <text evidence="6">Belongs to the TRAFAC class myosin-kinesin ATPase superfamily. Myosin family.</text>
</comment>
<dbReference type="AlphaFoldDB" id="A0A2C6KHH5"/>
<dbReference type="GO" id="GO:0007015">
    <property type="term" value="P:actin filament organization"/>
    <property type="evidence" value="ECO:0007669"/>
    <property type="project" value="TreeGrafter"/>
</dbReference>
<keyword evidence="7" id="KW-0175">Coiled coil</keyword>
<protein>
    <submittedName>
        <fullName evidence="10">Myosin f</fullName>
    </submittedName>
</protein>
<evidence type="ECO:0000256" key="3">
    <source>
        <dbReference type="ARBA" id="ARBA00023123"/>
    </source>
</evidence>
<dbReference type="SUPFAM" id="SSF52540">
    <property type="entry name" value="P-loop containing nucleoside triphosphate hydrolases"/>
    <property type="match status" value="2"/>
</dbReference>
<evidence type="ECO:0000313" key="11">
    <source>
        <dbReference type="Proteomes" id="UP000221165"/>
    </source>
</evidence>
<dbReference type="Pfam" id="PF00612">
    <property type="entry name" value="IQ"/>
    <property type="match status" value="3"/>
</dbReference>
<keyword evidence="2 6" id="KW-0067">ATP-binding</keyword>
<dbReference type="Proteomes" id="UP000221165">
    <property type="component" value="Unassembled WGS sequence"/>
</dbReference>
<dbReference type="OrthoDB" id="6108017at2759"/>
<keyword evidence="3 6" id="KW-0518">Myosin</keyword>
<dbReference type="CDD" id="cd23767">
    <property type="entry name" value="IQCD"/>
    <property type="match status" value="1"/>
</dbReference>
<evidence type="ECO:0000313" key="10">
    <source>
        <dbReference type="EMBL" id="PHJ15843.1"/>
    </source>
</evidence>
<feature type="non-terminal residue" evidence="10">
    <location>
        <position position="1"/>
    </location>
</feature>
<gene>
    <name evidence="10" type="ORF">CSUI_010344</name>
</gene>
<name>A0A2C6KHH5_9APIC</name>
<keyword evidence="4 6" id="KW-0505">Motor protein</keyword>
<dbReference type="PROSITE" id="PS50096">
    <property type="entry name" value="IQ"/>
    <property type="match status" value="3"/>
</dbReference>
<dbReference type="Gene3D" id="1.20.5.190">
    <property type="match status" value="2"/>
</dbReference>
<evidence type="ECO:0000256" key="5">
    <source>
        <dbReference type="ARBA" id="ARBA00023203"/>
    </source>
</evidence>
<dbReference type="GO" id="GO:0005524">
    <property type="term" value="F:ATP binding"/>
    <property type="evidence" value="ECO:0007669"/>
    <property type="project" value="UniProtKB-UniRule"/>
</dbReference>
<dbReference type="Gene3D" id="1.20.58.530">
    <property type="match status" value="1"/>
</dbReference>
<dbReference type="GeneID" id="94433660"/>
<feature type="compositionally biased region" description="Low complexity" evidence="8">
    <location>
        <begin position="18"/>
        <end position="30"/>
    </location>
</feature>
<evidence type="ECO:0000256" key="2">
    <source>
        <dbReference type="ARBA" id="ARBA00022840"/>
    </source>
</evidence>
<feature type="domain" description="Myosin motor" evidence="9">
    <location>
        <begin position="109"/>
        <end position="843"/>
    </location>
</feature>
<evidence type="ECO:0000259" key="9">
    <source>
        <dbReference type="PROSITE" id="PS51456"/>
    </source>
</evidence>
<feature type="region of interest" description="Disordered" evidence="8">
    <location>
        <begin position="74"/>
        <end position="106"/>
    </location>
</feature>
<feature type="coiled-coil region" evidence="7">
    <location>
        <begin position="962"/>
        <end position="1031"/>
    </location>
</feature>
<keyword evidence="1 6" id="KW-0547">Nucleotide-binding</keyword>
<proteinExistence type="inferred from homology"/>
<dbReference type="SMART" id="SM00242">
    <property type="entry name" value="MYSc"/>
    <property type="match status" value="1"/>
</dbReference>
<dbReference type="PRINTS" id="PR00193">
    <property type="entry name" value="MYOSINHEAVY"/>
</dbReference>
<dbReference type="GO" id="GO:0016020">
    <property type="term" value="C:membrane"/>
    <property type="evidence" value="ECO:0007669"/>
    <property type="project" value="TreeGrafter"/>
</dbReference>
<dbReference type="InterPro" id="IPR001609">
    <property type="entry name" value="Myosin_head_motor_dom-like"/>
</dbReference>
<dbReference type="Pfam" id="PF00063">
    <property type="entry name" value="Myosin_head"/>
    <property type="match status" value="2"/>
</dbReference>
<keyword evidence="11" id="KW-1185">Reference proteome</keyword>
<dbReference type="InterPro" id="IPR000048">
    <property type="entry name" value="IQ_motif_EF-hand-BS"/>
</dbReference>
<dbReference type="EMBL" id="MIGC01007187">
    <property type="protein sequence ID" value="PHJ15843.1"/>
    <property type="molecule type" value="Genomic_DNA"/>
</dbReference>
<dbReference type="Gene3D" id="1.20.120.720">
    <property type="entry name" value="Myosin VI head, motor domain, U50 subdomain"/>
    <property type="match status" value="1"/>
</dbReference>
<evidence type="ECO:0000256" key="7">
    <source>
        <dbReference type="SAM" id="Coils"/>
    </source>
</evidence>
<dbReference type="PROSITE" id="PS51456">
    <property type="entry name" value="MYOSIN_MOTOR"/>
    <property type="match status" value="1"/>
</dbReference>
<feature type="non-terminal residue" evidence="10">
    <location>
        <position position="1032"/>
    </location>
</feature>
<evidence type="ECO:0000256" key="8">
    <source>
        <dbReference type="SAM" id="MobiDB-lite"/>
    </source>
</evidence>
<evidence type="ECO:0000256" key="1">
    <source>
        <dbReference type="ARBA" id="ARBA00022741"/>
    </source>
</evidence>
<dbReference type="GO" id="GO:0016459">
    <property type="term" value="C:myosin complex"/>
    <property type="evidence" value="ECO:0007669"/>
    <property type="project" value="UniProtKB-KW"/>
</dbReference>
<dbReference type="GO" id="GO:0005737">
    <property type="term" value="C:cytoplasm"/>
    <property type="evidence" value="ECO:0007669"/>
    <property type="project" value="TreeGrafter"/>
</dbReference>
<organism evidence="10 11">
    <name type="scientific">Cystoisospora suis</name>
    <dbReference type="NCBI Taxonomy" id="483139"/>
    <lineage>
        <taxon>Eukaryota</taxon>
        <taxon>Sar</taxon>
        <taxon>Alveolata</taxon>
        <taxon>Apicomplexa</taxon>
        <taxon>Conoidasida</taxon>
        <taxon>Coccidia</taxon>
        <taxon>Eucoccidiorida</taxon>
        <taxon>Eimeriorina</taxon>
        <taxon>Sarcocystidae</taxon>
        <taxon>Cystoisospora</taxon>
    </lineage>
</organism>
<dbReference type="SMART" id="SM00015">
    <property type="entry name" value="IQ"/>
    <property type="match status" value="5"/>
</dbReference>
<evidence type="ECO:0000256" key="6">
    <source>
        <dbReference type="PROSITE-ProRule" id="PRU00782"/>
    </source>
</evidence>
<sequence length="1032" mass="115441">LLLFFLQQLVRYISNPPSRSTATSDTASSRGVSYNTRPGSPSSGGGGESKDTQRSTSRLHSHDLLSSDLHSSGSILHHRQHSGGGREGGDLSHGGSSSSSAPISPARLPHVFASSSAAYEGMCSEKKSQTILISGESGAGKTESTKFVMKFLACAGSESLDKRSQVESQVLESNPLLEAFGNARTLRNDNSSRFGKFIELQFETNKRKGTGSSGRLCGARIQTYLLEKVRVCDQQEGERNYHIFYQLCAAAEKAAANGGVYQFPSPGFRKAPEAKLQEMDMSIFEPRDKFRYLTKSSCFQLHGVDDCEEFESTIFAMQTVGIGQEEQMNIFSVVGAVLCLGNVSFETPKGNSEASCVPASCSEYVSKACRLLGVEVRNLEEALCYRSIRTMRESYRKPLKAEEATEMKDALCRALYGCLFLQVVARTNQSIGYRSSVKDPETLLLFCGVLDIFGFECFTFNSFEQLCINFTNERLQNFFNTFVFQCEEELYRAEGIAWNPLDFPDNADCVALLQDKPIGIFSMLDEECIVPAGKDRGFNNKICQKHAGHQRFGVIKTKPNCFLVHHFAGSVEYCTDGFLEKNKDQLSVDLQESIKASSIPFVSNLFTSFLNRGATTTAASSAGGSIEESQSSSSSSTALGGGGGKSKRKFVTVSSEFREQLSCLMDTVNKTAPHFIRCIKPNPQNVPDVFDRSTVNEQLRYGGVLQAVQVSRAGYPVRLSHRDCFEDYKSLADRAFLRDLLANGEGGGGGQQGSVSASEWRRRAEGLLTHLDDKLRLNRSSLQEEKEQEEEKKKSQGEKKAEQKEKAKGKHSQQQPVDQTWAVGKTLCFFKNEAYEILSSYQMKVRVSSATRIQAHYKSFVQRRIFLLYRQTVIFLQSHVRMFLAKLALRRLREERAACLLQRFARMCLQKRKYLKVIQAATCIQAAWRGREARKRCKDLRIQNAASLIAATWKRILARRMLRRLREEAREVSGLIKKAQDLQKDLTDERNRRSEAESHVLQLQAKNDDLSKELKNLQKELQASREEVENLK</sequence>
<feature type="compositionally biased region" description="Low complexity" evidence="8">
    <location>
        <begin position="621"/>
        <end position="638"/>
    </location>
</feature>
<comment type="caution">
    <text evidence="10">The sequence shown here is derived from an EMBL/GenBank/DDBJ whole genome shotgun (WGS) entry which is preliminary data.</text>
</comment>
<feature type="region of interest" description="Disordered" evidence="8">
    <location>
        <begin position="15"/>
        <end position="61"/>
    </location>
</feature>
<dbReference type="GO" id="GO:0000146">
    <property type="term" value="F:microfilament motor activity"/>
    <property type="evidence" value="ECO:0007669"/>
    <property type="project" value="TreeGrafter"/>
</dbReference>
<feature type="binding site" evidence="6">
    <location>
        <begin position="135"/>
        <end position="142"/>
    </location>
    <ligand>
        <name>ATP</name>
        <dbReference type="ChEBI" id="CHEBI:30616"/>
    </ligand>
</feature>
<dbReference type="PANTHER" id="PTHR13140">
    <property type="entry name" value="MYOSIN"/>
    <property type="match status" value="1"/>
</dbReference>
<dbReference type="Gene3D" id="1.10.10.820">
    <property type="match status" value="1"/>
</dbReference>
<dbReference type="VEuPathDB" id="ToxoDB:CSUI_010344"/>
<accession>A0A2C6KHH5</accession>
<dbReference type="InterPro" id="IPR036961">
    <property type="entry name" value="Kinesin_motor_dom_sf"/>
</dbReference>
<dbReference type="Gene3D" id="3.40.850.10">
    <property type="entry name" value="Kinesin motor domain"/>
    <property type="match status" value="1"/>
</dbReference>
<dbReference type="InterPro" id="IPR027417">
    <property type="entry name" value="P-loop_NTPase"/>
</dbReference>
<dbReference type="RefSeq" id="XP_067917575.1">
    <property type="nucleotide sequence ID" value="XM_068070449.1"/>
</dbReference>
<dbReference type="PANTHER" id="PTHR13140:SF706">
    <property type="entry name" value="DILUTE CLASS UNCONVENTIONAL MYOSIN, ISOFORM C"/>
    <property type="match status" value="1"/>
</dbReference>
<dbReference type="GO" id="GO:0051015">
    <property type="term" value="F:actin filament binding"/>
    <property type="evidence" value="ECO:0007669"/>
    <property type="project" value="TreeGrafter"/>
</dbReference>
<feature type="region of interest" description="Disordered" evidence="8">
    <location>
        <begin position="778"/>
        <end position="816"/>
    </location>
</feature>